<dbReference type="InParanoid" id="A0A067QLE0"/>
<feature type="region of interest" description="Disordered" evidence="1">
    <location>
        <begin position="1"/>
        <end position="22"/>
    </location>
</feature>
<protein>
    <submittedName>
        <fullName evidence="2">Uncharacterized protein</fullName>
    </submittedName>
</protein>
<dbReference type="EMBL" id="KK853185">
    <property type="protein sequence ID" value="KDR10108.1"/>
    <property type="molecule type" value="Genomic_DNA"/>
</dbReference>
<feature type="region of interest" description="Disordered" evidence="1">
    <location>
        <begin position="145"/>
        <end position="172"/>
    </location>
</feature>
<reference evidence="2 3" key="1">
    <citation type="journal article" date="2014" name="Nat. Commun.">
        <title>Molecular traces of alternative social organization in a termite genome.</title>
        <authorList>
            <person name="Terrapon N."/>
            <person name="Li C."/>
            <person name="Robertson H.M."/>
            <person name="Ji L."/>
            <person name="Meng X."/>
            <person name="Booth W."/>
            <person name="Chen Z."/>
            <person name="Childers C.P."/>
            <person name="Glastad K.M."/>
            <person name="Gokhale K."/>
            <person name="Gowin J."/>
            <person name="Gronenberg W."/>
            <person name="Hermansen R.A."/>
            <person name="Hu H."/>
            <person name="Hunt B.G."/>
            <person name="Huylmans A.K."/>
            <person name="Khalil S.M."/>
            <person name="Mitchell R.D."/>
            <person name="Munoz-Torres M.C."/>
            <person name="Mustard J.A."/>
            <person name="Pan H."/>
            <person name="Reese J.T."/>
            <person name="Scharf M.E."/>
            <person name="Sun F."/>
            <person name="Vogel H."/>
            <person name="Xiao J."/>
            <person name="Yang W."/>
            <person name="Yang Z."/>
            <person name="Yang Z."/>
            <person name="Zhou J."/>
            <person name="Zhu J."/>
            <person name="Brent C.S."/>
            <person name="Elsik C.G."/>
            <person name="Goodisman M.A."/>
            <person name="Liberles D.A."/>
            <person name="Roe R.M."/>
            <person name="Vargo E.L."/>
            <person name="Vilcinskas A."/>
            <person name="Wang J."/>
            <person name="Bornberg-Bauer E."/>
            <person name="Korb J."/>
            <person name="Zhang G."/>
            <person name="Liebig J."/>
        </authorList>
    </citation>
    <scope>NUCLEOTIDE SEQUENCE [LARGE SCALE GENOMIC DNA]</scope>
    <source>
        <tissue evidence="2">Whole organism</tissue>
    </source>
</reference>
<accession>A0A067QLE0</accession>
<proteinExistence type="predicted"/>
<dbReference type="Proteomes" id="UP000027135">
    <property type="component" value="Unassembled WGS sequence"/>
</dbReference>
<name>A0A067QLE0_ZOONE</name>
<evidence type="ECO:0000256" key="1">
    <source>
        <dbReference type="SAM" id="MobiDB-lite"/>
    </source>
</evidence>
<evidence type="ECO:0000313" key="2">
    <source>
        <dbReference type="EMBL" id="KDR10108.1"/>
    </source>
</evidence>
<evidence type="ECO:0000313" key="3">
    <source>
        <dbReference type="Proteomes" id="UP000027135"/>
    </source>
</evidence>
<gene>
    <name evidence="2" type="ORF">L798_00277</name>
</gene>
<dbReference type="STRING" id="136037.A0A067QLE0"/>
<dbReference type="AlphaFoldDB" id="A0A067QLE0"/>
<feature type="compositionally biased region" description="Polar residues" evidence="1">
    <location>
        <begin position="145"/>
        <end position="162"/>
    </location>
</feature>
<keyword evidence="3" id="KW-1185">Reference proteome</keyword>
<sequence>MGSQLRAPKRKNAPGTPPLGSHKLRKVARIERTATLGTIACPIQQTVVPRIIFARVGTNNDTEASNMTTYTDFQEHLEVLKQQETCRSSMVAGHCLRERNTPARTLSKIPSKILLPRSTKKMSQARVTLLKPLWKNVAAQGSSSRLQTSWGTPKTPMNQRGTAVTCHLTTRR</sequence>
<organism evidence="2 3">
    <name type="scientific">Zootermopsis nevadensis</name>
    <name type="common">Dampwood termite</name>
    <dbReference type="NCBI Taxonomy" id="136037"/>
    <lineage>
        <taxon>Eukaryota</taxon>
        <taxon>Metazoa</taxon>
        <taxon>Ecdysozoa</taxon>
        <taxon>Arthropoda</taxon>
        <taxon>Hexapoda</taxon>
        <taxon>Insecta</taxon>
        <taxon>Pterygota</taxon>
        <taxon>Neoptera</taxon>
        <taxon>Polyneoptera</taxon>
        <taxon>Dictyoptera</taxon>
        <taxon>Blattodea</taxon>
        <taxon>Blattoidea</taxon>
        <taxon>Termitoidae</taxon>
        <taxon>Termopsidae</taxon>
        <taxon>Zootermopsis</taxon>
    </lineage>
</organism>